<dbReference type="EMBL" id="JAPDRK010000009">
    <property type="protein sequence ID" value="KAJ9609195.1"/>
    <property type="molecule type" value="Genomic_DNA"/>
</dbReference>
<feature type="compositionally biased region" description="Basic and acidic residues" evidence="1">
    <location>
        <begin position="172"/>
        <end position="186"/>
    </location>
</feature>
<feature type="compositionally biased region" description="Polar residues" evidence="1">
    <location>
        <begin position="24"/>
        <end position="36"/>
    </location>
</feature>
<feature type="region of interest" description="Disordered" evidence="1">
    <location>
        <begin position="1"/>
        <end position="67"/>
    </location>
</feature>
<proteinExistence type="predicted"/>
<evidence type="ECO:0000256" key="1">
    <source>
        <dbReference type="SAM" id="MobiDB-lite"/>
    </source>
</evidence>
<gene>
    <name evidence="2" type="ORF">H2200_006967</name>
</gene>
<accession>A0AA39CI63</accession>
<keyword evidence="3" id="KW-1185">Reference proteome</keyword>
<name>A0AA39CI63_9EURO</name>
<evidence type="ECO:0000313" key="3">
    <source>
        <dbReference type="Proteomes" id="UP001172673"/>
    </source>
</evidence>
<sequence>MSPPLTSFSHQSGYFGSPVPPQPVQQDASSEFSLHQNETEGHGFYPVGRTSSHGSAMNLPPPDSPNALYMHGQPQQSHQPLPSIGMTMQPFPPVPLTLESSPAEIEIMPSRPKPQCWDHGCNGRQFSTFSNLLRHQREKSGSAVKATCPHCGTEFTRTTARNGHMSGGKCKGRPESEGLSRAKKES</sequence>
<dbReference type="Gene3D" id="3.30.160.60">
    <property type="entry name" value="Classic Zinc Finger"/>
    <property type="match status" value="1"/>
</dbReference>
<organism evidence="2 3">
    <name type="scientific">Cladophialophora chaetospira</name>
    <dbReference type="NCBI Taxonomy" id="386627"/>
    <lineage>
        <taxon>Eukaryota</taxon>
        <taxon>Fungi</taxon>
        <taxon>Dikarya</taxon>
        <taxon>Ascomycota</taxon>
        <taxon>Pezizomycotina</taxon>
        <taxon>Eurotiomycetes</taxon>
        <taxon>Chaetothyriomycetidae</taxon>
        <taxon>Chaetothyriales</taxon>
        <taxon>Herpotrichiellaceae</taxon>
        <taxon>Cladophialophora</taxon>
    </lineage>
</organism>
<feature type="compositionally biased region" description="Polar residues" evidence="1">
    <location>
        <begin position="1"/>
        <end position="14"/>
    </location>
</feature>
<evidence type="ECO:0000313" key="2">
    <source>
        <dbReference type="EMBL" id="KAJ9609195.1"/>
    </source>
</evidence>
<dbReference type="Proteomes" id="UP001172673">
    <property type="component" value="Unassembled WGS sequence"/>
</dbReference>
<evidence type="ECO:0008006" key="4">
    <source>
        <dbReference type="Google" id="ProtNLM"/>
    </source>
</evidence>
<reference evidence="2" key="1">
    <citation type="submission" date="2022-10" db="EMBL/GenBank/DDBJ databases">
        <title>Culturing micro-colonial fungi from biological soil crusts in the Mojave desert and describing Neophaeococcomyces mojavensis, and introducing the new genera and species Taxawa tesnikishii.</title>
        <authorList>
            <person name="Kurbessoian T."/>
            <person name="Stajich J.E."/>
        </authorList>
    </citation>
    <scope>NUCLEOTIDE SEQUENCE</scope>
    <source>
        <strain evidence="2">TK_41</strain>
    </source>
</reference>
<comment type="caution">
    <text evidence="2">The sequence shown here is derived from an EMBL/GenBank/DDBJ whole genome shotgun (WGS) entry which is preliminary data.</text>
</comment>
<dbReference type="AlphaFoldDB" id="A0AA39CI63"/>
<protein>
    <recommendedName>
        <fullName evidence="4">C2H2-type domain-containing protein</fullName>
    </recommendedName>
</protein>
<feature type="region of interest" description="Disordered" evidence="1">
    <location>
        <begin position="154"/>
        <end position="186"/>
    </location>
</feature>